<evidence type="ECO:0000313" key="3">
    <source>
        <dbReference type="EMBL" id="MCQ4120996.1"/>
    </source>
</evidence>
<keyword evidence="1" id="KW-0732">Signal</keyword>
<dbReference type="Pfam" id="PF00089">
    <property type="entry name" value="Trypsin"/>
    <property type="match status" value="1"/>
</dbReference>
<feature type="domain" description="Peptidase S1" evidence="2">
    <location>
        <begin position="243"/>
        <end position="402"/>
    </location>
</feature>
<name>A0ABT1QFE4_9NOCA</name>
<feature type="signal peptide" evidence="1">
    <location>
        <begin position="1"/>
        <end position="29"/>
    </location>
</feature>
<comment type="caution">
    <text evidence="3">The sequence shown here is derived from an EMBL/GenBank/DDBJ whole genome shotgun (WGS) entry which is preliminary data.</text>
</comment>
<dbReference type="RefSeq" id="WP_255971089.1">
    <property type="nucleotide sequence ID" value="NZ_JANFQF010000014.1"/>
</dbReference>
<dbReference type="Proteomes" id="UP001524501">
    <property type="component" value="Unassembled WGS sequence"/>
</dbReference>
<feature type="chain" id="PRO_5046388523" evidence="1">
    <location>
        <begin position="30"/>
        <end position="440"/>
    </location>
</feature>
<reference evidence="3 4" key="1">
    <citation type="submission" date="2022-07" db="EMBL/GenBank/DDBJ databases">
        <title>Degradation activity of malathion, p-nitrophenol and potential low-temperature adaptation strategy of Rhodococcus sp. FXJ9.536.</title>
        <authorList>
            <person name="Huang J."/>
            <person name="Huang Y."/>
        </authorList>
    </citation>
    <scope>NUCLEOTIDE SEQUENCE [LARGE SCALE GENOMIC DNA]</scope>
    <source>
        <strain evidence="3 4">FXJ9.536</strain>
    </source>
</reference>
<dbReference type="Gene3D" id="3.30.300.50">
    <property type="match status" value="1"/>
</dbReference>
<dbReference type="SUPFAM" id="SSF50494">
    <property type="entry name" value="Trypsin-like serine proteases"/>
    <property type="match status" value="1"/>
</dbReference>
<keyword evidence="4" id="KW-1185">Reference proteome</keyword>
<dbReference type="CDD" id="cd21112">
    <property type="entry name" value="alphaLP-like"/>
    <property type="match status" value="1"/>
</dbReference>
<dbReference type="PROSITE" id="PS00135">
    <property type="entry name" value="TRYPSIN_SER"/>
    <property type="match status" value="1"/>
</dbReference>
<proteinExistence type="predicted"/>
<dbReference type="InterPro" id="IPR001254">
    <property type="entry name" value="Trypsin_dom"/>
</dbReference>
<evidence type="ECO:0000313" key="4">
    <source>
        <dbReference type="Proteomes" id="UP001524501"/>
    </source>
</evidence>
<gene>
    <name evidence="3" type="ORF">NOF53_17800</name>
</gene>
<evidence type="ECO:0000259" key="2">
    <source>
        <dbReference type="Pfam" id="PF00089"/>
    </source>
</evidence>
<dbReference type="InterPro" id="IPR018114">
    <property type="entry name" value="TRYPSIN_HIS"/>
</dbReference>
<dbReference type="EMBL" id="JANFQF010000014">
    <property type="protein sequence ID" value="MCQ4120996.1"/>
    <property type="molecule type" value="Genomic_DNA"/>
</dbReference>
<dbReference type="PROSITE" id="PS00134">
    <property type="entry name" value="TRYPSIN_HIS"/>
    <property type="match status" value="1"/>
</dbReference>
<dbReference type="InterPro" id="IPR035070">
    <property type="entry name" value="Streptogrisin_prodomain"/>
</dbReference>
<evidence type="ECO:0000256" key="1">
    <source>
        <dbReference type="SAM" id="SignalP"/>
    </source>
</evidence>
<dbReference type="InterPro" id="IPR033116">
    <property type="entry name" value="TRYPSIN_SER"/>
</dbReference>
<dbReference type="Gene3D" id="2.40.10.10">
    <property type="entry name" value="Trypsin-like serine proteases"/>
    <property type="match status" value="2"/>
</dbReference>
<dbReference type="InterPro" id="IPR009003">
    <property type="entry name" value="Peptidase_S1_PA"/>
</dbReference>
<dbReference type="InterPro" id="IPR043504">
    <property type="entry name" value="Peptidase_S1_PA_chymotrypsin"/>
</dbReference>
<organism evidence="3 4">
    <name type="scientific">Rhodococcus tibetensis</name>
    <dbReference type="NCBI Taxonomy" id="2965064"/>
    <lineage>
        <taxon>Bacteria</taxon>
        <taxon>Bacillati</taxon>
        <taxon>Actinomycetota</taxon>
        <taxon>Actinomycetes</taxon>
        <taxon>Mycobacteriales</taxon>
        <taxon>Nocardiaceae</taxon>
        <taxon>Rhodococcus</taxon>
    </lineage>
</organism>
<sequence length="440" mass="44568">MRNVLAHRAAVVGASAMLLLFPFSTAAQADPVTQPDSTPQLSAEALPAELVEAITRDLKISPQEYLDRAAKAQELGSYAEDFRAEHPDGFAGAWIGLDGQPVVAVTTTEAAAKAAEAGYTTRIAPVSANGLEKTLSDVNGWIASLPKDVASQINSASIDVLENRVVIDVVNSPVGQALNLPTLLANVKVMLSPGGGGPVERGPLGGDTYITTVGELPKTPIAEISVCSLGFNGVDDSGQSYNISAGHCNPAEGQPSPVFLPNHQNVDDSQQIGAFSHSSVGNPADKLDYSLIKLNDAGVQAGLDRPAIRGANGTALQITGTARPVVGAPICKSGQTSSFTCGVVAAEHVETQLFMADGSNRVINGFAGTACTLAGDSGGAIVTGTLALGITSGSNASGAPNCTEANLVLAPEGGTANLGIPVADIVATAGSGLQVRTNAD</sequence>
<accession>A0ABT1QFE4</accession>
<protein>
    <submittedName>
        <fullName evidence="3">S1 family peptidase</fullName>
    </submittedName>
</protein>